<organism evidence="2 3">
    <name type="scientific">Ilex paraguariensis</name>
    <name type="common">yerba mate</name>
    <dbReference type="NCBI Taxonomy" id="185542"/>
    <lineage>
        <taxon>Eukaryota</taxon>
        <taxon>Viridiplantae</taxon>
        <taxon>Streptophyta</taxon>
        <taxon>Embryophyta</taxon>
        <taxon>Tracheophyta</taxon>
        <taxon>Spermatophyta</taxon>
        <taxon>Magnoliopsida</taxon>
        <taxon>eudicotyledons</taxon>
        <taxon>Gunneridae</taxon>
        <taxon>Pentapetalae</taxon>
        <taxon>asterids</taxon>
        <taxon>campanulids</taxon>
        <taxon>Aquifoliales</taxon>
        <taxon>Aquifoliaceae</taxon>
        <taxon>Ilex</taxon>
    </lineage>
</organism>
<dbReference type="Pfam" id="PF08501">
    <property type="entry name" value="Shikimate_dh_N"/>
    <property type="match status" value="1"/>
</dbReference>
<reference evidence="2 3" key="1">
    <citation type="submission" date="2024-02" db="EMBL/GenBank/DDBJ databases">
        <authorList>
            <person name="Vignale AGUSTIN F."/>
            <person name="Sosa J E."/>
            <person name="Modenutti C."/>
        </authorList>
    </citation>
    <scope>NUCLEOTIDE SEQUENCE [LARGE SCALE GENOMIC DNA]</scope>
</reference>
<dbReference type="FunFam" id="3.40.50.10860:FF:000009">
    <property type="entry name" value="Bifunctional 3-dehydroquinate dehydratase/shikimate dehydrogenase, chloroplastic"/>
    <property type="match status" value="1"/>
</dbReference>
<dbReference type="SUPFAM" id="SSF51569">
    <property type="entry name" value="Aldolase"/>
    <property type="match status" value="4"/>
</dbReference>
<dbReference type="InterPro" id="IPR001381">
    <property type="entry name" value="DHquinase_I"/>
</dbReference>
<dbReference type="InterPro" id="IPR013708">
    <property type="entry name" value="Shikimate_DH-bd_N"/>
</dbReference>
<dbReference type="Gene3D" id="3.20.20.70">
    <property type="entry name" value="Aldolase class I"/>
    <property type="match status" value="4"/>
</dbReference>
<sequence>MLHGMYQAKAQGADLVEVRLDCIRNFRPRGDLQILLKNKPLPVIIVYRPKWEGGQYDGDEQMRLEALLLAQDLGADYIEFELKVGGYTFFRPKWEGGQYDGDEQMRLEALLLAQDLGADYIEFELKVGGYTFFRPKWEGGQYDGDEQMRLEALLLAQDLGADYIEFELKVGGYTFFRPKWEGGQYDGDEQMRLEALLLAQDLGADYIEFELKVASDLTKEHKLKRRSRSKIIVSCYVDSVSSPKVDLSHLVAHMQSTGADMIKLVANATNITEITRIFHLLSHCQVPLIAYSNGERGLISQLLGPKFGGFLVYGSIEDNLVPGLPILDSLRKAYNVECIDADTKVFGLISKPVSHSKGPILHNPTFKHVGYNGIYVPMLVDDLKEFFCVYSSPDFAGFSVGIPYKEAAIEFCDEVHPLAQSIGAVNTIIRRPSDGKLVGYNTDCEASITAIEDALKGGCNNGDAFLPSPLTGILFVLVGAGGAGRALAFGAKSRGARVVIFDIDFGMDTRSSIENEIGILSYILTFKSYYDIRLKLLHDRAKSLADAVSGQARPYEDLVNFRPEKGTILANATPLGMHPNMDRIPVAEATLCDCKLVFDAVYTPRKTTLLKAAEAAGAIIVSGVEMFLRQAIDQFNLFTGNKGTFIILTSISEYISGMVERLGL</sequence>
<dbReference type="EMBL" id="CAUOFW020002236">
    <property type="protein sequence ID" value="CAK9152192.1"/>
    <property type="molecule type" value="Genomic_DNA"/>
</dbReference>
<name>A0ABC8S5P6_9AQUA</name>
<dbReference type="PANTHER" id="PTHR21089">
    <property type="entry name" value="SHIKIMATE DEHYDROGENASE"/>
    <property type="match status" value="1"/>
</dbReference>
<dbReference type="AlphaFoldDB" id="A0ABC8S5P6"/>
<evidence type="ECO:0000259" key="1">
    <source>
        <dbReference type="Pfam" id="PF08501"/>
    </source>
</evidence>
<dbReference type="InterPro" id="IPR036291">
    <property type="entry name" value="NAD(P)-bd_dom_sf"/>
</dbReference>
<keyword evidence="3" id="KW-1185">Reference proteome</keyword>
<dbReference type="InterPro" id="IPR046346">
    <property type="entry name" value="Aminoacid_DH-like_N_sf"/>
</dbReference>
<evidence type="ECO:0000313" key="3">
    <source>
        <dbReference type="Proteomes" id="UP001642360"/>
    </source>
</evidence>
<dbReference type="CDD" id="cd00502">
    <property type="entry name" value="DHQase_I"/>
    <property type="match status" value="1"/>
</dbReference>
<dbReference type="SUPFAM" id="SSF51735">
    <property type="entry name" value="NAD(P)-binding Rossmann-fold domains"/>
    <property type="match status" value="1"/>
</dbReference>
<dbReference type="Gene3D" id="3.40.50.720">
    <property type="entry name" value="NAD(P)-binding Rossmann-like Domain"/>
    <property type="match status" value="1"/>
</dbReference>
<protein>
    <recommendedName>
        <fullName evidence="1">Shikimate dehydrogenase substrate binding N-terminal domain-containing protein</fullName>
    </recommendedName>
</protein>
<feature type="domain" description="Shikimate dehydrogenase substrate binding N-terminal" evidence="1">
    <location>
        <begin position="348"/>
        <end position="428"/>
    </location>
</feature>
<comment type="caution">
    <text evidence="2">The sequence shown here is derived from an EMBL/GenBank/DDBJ whole genome shotgun (WGS) entry which is preliminary data.</text>
</comment>
<evidence type="ECO:0000313" key="2">
    <source>
        <dbReference type="EMBL" id="CAK9152192.1"/>
    </source>
</evidence>
<dbReference type="CDD" id="cd01065">
    <property type="entry name" value="NAD_bind_Shikimate_DH"/>
    <property type="match status" value="1"/>
</dbReference>
<dbReference type="Pfam" id="PF01487">
    <property type="entry name" value="DHquinase_I"/>
    <property type="match status" value="2"/>
</dbReference>
<gene>
    <name evidence="2" type="ORF">ILEXP_LOCUS20406</name>
</gene>
<dbReference type="InterPro" id="IPR022893">
    <property type="entry name" value="Shikimate_DH_fam"/>
</dbReference>
<accession>A0ABC8S5P6</accession>
<dbReference type="InterPro" id="IPR013785">
    <property type="entry name" value="Aldolase_TIM"/>
</dbReference>
<dbReference type="SUPFAM" id="SSF53223">
    <property type="entry name" value="Aminoacid dehydrogenase-like, N-terminal domain"/>
    <property type="match status" value="1"/>
</dbReference>
<proteinExistence type="predicted"/>
<dbReference type="PANTHER" id="PTHR21089:SF10">
    <property type="entry name" value="BIFUNCTIONAL 3-DEHYDROQUINATE DEHYDRATASE_SHIKIMATE DEHYDROGENASE, CHLOROPLASTIC-LIKE ISOFORM X1"/>
    <property type="match status" value="1"/>
</dbReference>
<dbReference type="Gene3D" id="3.40.50.10860">
    <property type="entry name" value="Leucine Dehydrogenase, chain A, domain 1"/>
    <property type="match status" value="1"/>
</dbReference>
<dbReference type="Proteomes" id="UP001642360">
    <property type="component" value="Unassembled WGS sequence"/>
</dbReference>